<feature type="binding site" evidence="5">
    <location>
        <position position="188"/>
    </location>
    <ligand>
        <name>NADP(+)</name>
        <dbReference type="ChEBI" id="CHEBI:58349"/>
    </ligand>
</feature>
<comment type="caution">
    <text evidence="5">Lacks conserved residue(s) required for the propagation of feature annotation.</text>
</comment>
<gene>
    <name evidence="5 7" type="primary">fcl</name>
    <name evidence="7" type="ORF">GCM10011273_08890</name>
</gene>
<accession>A0A918PWY6</accession>
<feature type="binding site" evidence="5">
    <location>
        <position position="218"/>
    </location>
    <ligand>
        <name>substrate</name>
    </ligand>
</feature>
<evidence type="ECO:0000256" key="1">
    <source>
        <dbReference type="ARBA" id="ARBA00005959"/>
    </source>
</evidence>
<reference evidence="7" key="1">
    <citation type="journal article" date="2014" name="Int. J. Syst. Evol. Microbiol.">
        <title>Complete genome sequence of Corynebacterium casei LMG S-19264T (=DSM 44701T), isolated from a smear-ripened cheese.</title>
        <authorList>
            <consortium name="US DOE Joint Genome Institute (JGI-PGF)"/>
            <person name="Walter F."/>
            <person name="Albersmeier A."/>
            <person name="Kalinowski J."/>
            <person name="Ruckert C."/>
        </authorList>
    </citation>
    <scope>NUCLEOTIDE SEQUENCE</scope>
    <source>
        <strain evidence="7">KCTC 32296</strain>
    </source>
</reference>
<keyword evidence="3 5" id="KW-0560">Oxidoreductase</keyword>
<evidence type="ECO:0000313" key="7">
    <source>
        <dbReference type="EMBL" id="GGZ25702.1"/>
    </source>
</evidence>
<feature type="binding site" evidence="5">
    <location>
        <position position="196"/>
    </location>
    <ligand>
        <name>substrate</name>
    </ligand>
</feature>
<proteinExistence type="inferred from homology"/>
<dbReference type="GO" id="GO:0042351">
    <property type="term" value="P:'de novo' GDP-L-fucose biosynthetic process"/>
    <property type="evidence" value="ECO:0007669"/>
    <property type="project" value="UniProtKB-UniRule"/>
</dbReference>
<protein>
    <recommendedName>
        <fullName evidence="5">GDP-L-fucose synthase</fullName>
        <ecNumber evidence="5">1.1.1.271</ecNumber>
    </recommendedName>
    <alternativeName>
        <fullName evidence="5">GDP-4-keto-6-deoxy-D-mannose-3,5-epimerase-4-reductase</fullName>
    </alternativeName>
</protein>
<evidence type="ECO:0000259" key="6">
    <source>
        <dbReference type="Pfam" id="PF01370"/>
    </source>
</evidence>
<dbReference type="HAMAP" id="MF_00956">
    <property type="entry name" value="GDP_fucose_synth"/>
    <property type="match status" value="1"/>
</dbReference>
<dbReference type="GO" id="GO:0070401">
    <property type="term" value="F:NADP+ binding"/>
    <property type="evidence" value="ECO:0007669"/>
    <property type="project" value="UniProtKB-UniRule"/>
</dbReference>
<dbReference type="Pfam" id="PF01370">
    <property type="entry name" value="Epimerase"/>
    <property type="match status" value="1"/>
</dbReference>
<dbReference type="Gene3D" id="3.40.50.720">
    <property type="entry name" value="NAD(P)-binding Rossmann-like Domain"/>
    <property type="match status" value="1"/>
</dbReference>
<comment type="catalytic activity">
    <reaction evidence="5">
        <text>GDP-beta-L-fucose + NADP(+) = GDP-4-dehydro-alpha-D-rhamnose + NADPH + H(+)</text>
        <dbReference type="Rhea" id="RHEA:18885"/>
        <dbReference type="ChEBI" id="CHEBI:15378"/>
        <dbReference type="ChEBI" id="CHEBI:57273"/>
        <dbReference type="ChEBI" id="CHEBI:57783"/>
        <dbReference type="ChEBI" id="CHEBI:57964"/>
        <dbReference type="ChEBI" id="CHEBI:58349"/>
        <dbReference type="EC" id="1.1.1.271"/>
    </reaction>
</comment>
<dbReference type="PANTHER" id="PTHR43238">
    <property type="entry name" value="GDP-L-FUCOSE SYNTHASE"/>
    <property type="match status" value="1"/>
</dbReference>
<dbReference type="PANTHER" id="PTHR43238:SF1">
    <property type="entry name" value="GDP-L-FUCOSE SYNTHASE"/>
    <property type="match status" value="1"/>
</dbReference>
<dbReference type="RefSeq" id="WP_189485136.1">
    <property type="nucleotide sequence ID" value="NZ_BMZB01000001.1"/>
</dbReference>
<evidence type="ECO:0000256" key="5">
    <source>
        <dbReference type="HAMAP-Rule" id="MF_00956"/>
    </source>
</evidence>
<dbReference type="InterPro" id="IPR028614">
    <property type="entry name" value="GDP_fucose/colitose_synth"/>
</dbReference>
<dbReference type="Proteomes" id="UP000662572">
    <property type="component" value="Unassembled WGS sequence"/>
</dbReference>
<dbReference type="AlphaFoldDB" id="A0A918PWY6"/>
<dbReference type="EMBL" id="BMZB01000001">
    <property type="protein sequence ID" value="GGZ25702.1"/>
    <property type="molecule type" value="Genomic_DNA"/>
</dbReference>
<feature type="domain" description="NAD-dependent epimerase/dehydratase" evidence="6">
    <location>
        <begin position="15"/>
        <end position="244"/>
    </location>
</feature>
<feature type="binding site" evidence="5">
    <location>
        <position position="149"/>
    </location>
    <ligand>
        <name>NADP(+)</name>
        <dbReference type="ChEBI" id="CHEBI:58349"/>
    </ligand>
</feature>
<name>A0A918PWY6_9CAUL</name>
<comment type="caution">
    <text evidence="7">The sequence shown here is derived from an EMBL/GenBank/DDBJ whole genome shotgun (WGS) entry which is preliminary data.</text>
</comment>
<comment type="similarity">
    <text evidence="1 5">Belongs to the NAD(P)-dependent epimerase/dehydratase family. Fucose synthase subfamily.</text>
</comment>
<dbReference type="InterPro" id="IPR036291">
    <property type="entry name" value="NAD(P)-bd_dom_sf"/>
</dbReference>
<organism evidence="7 8">
    <name type="scientific">Asticcacaulis endophyticus</name>
    <dbReference type="NCBI Taxonomy" id="1395890"/>
    <lineage>
        <taxon>Bacteria</taxon>
        <taxon>Pseudomonadati</taxon>
        <taxon>Pseudomonadota</taxon>
        <taxon>Alphaproteobacteria</taxon>
        <taxon>Caulobacterales</taxon>
        <taxon>Caulobacteraceae</taxon>
        <taxon>Asticcacaulis</taxon>
    </lineage>
</organism>
<evidence type="ECO:0000313" key="8">
    <source>
        <dbReference type="Proteomes" id="UP000662572"/>
    </source>
</evidence>
<comment type="function">
    <text evidence="5">Catalyzes the two-step NADP-dependent conversion of GDP-4-dehydro-6-deoxy-D-mannose to GDP-fucose, involving an epimerase and a reductase reaction.</text>
</comment>
<sequence length="319" mass="34961">MSSPLLTPDLSGERIVVTGSGGVLGTAVKARLSQLTQAESFFPTRDDCDLLDRAQVEAYFERVKPTMVFHLAGRVYGVQGNMDFCGLSYFENASMNINVIEAARLSGVRKFVAAGTTAIYSDLATLPMKEDDFWLGAPHGSEAAYAHAKRGMLAQLEAYKVQYGMDFAYLILTNLYGPNDRFDPVRGHVVPSLVHRFCQGVINATDRIDVWGDGSPTRDFLFSSDAANAFVFAAAMGSGVYNVATGDAVPIRTLVETVEAVTGFKGELHWDTTKPLGQLQRSYDVSRIKSLGWRPETSLFEGISQTVDWYRANLATIRV</sequence>
<evidence type="ECO:0000256" key="3">
    <source>
        <dbReference type="ARBA" id="ARBA00023002"/>
    </source>
</evidence>
<dbReference type="GO" id="GO:0016853">
    <property type="term" value="F:isomerase activity"/>
    <property type="evidence" value="ECO:0007669"/>
    <property type="project" value="UniProtKB-KW"/>
</dbReference>
<keyword evidence="2 5" id="KW-0521">NADP</keyword>
<feature type="binding site" evidence="5">
    <location>
        <position position="211"/>
    </location>
    <ligand>
        <name>substrate</name>
    </ligand>
</feature>
<dbReference type="InterPro" id="IPR001509">
    <property type="entry name" value="Epimerase_deHydtase"/>
</dbReference>
<feature type="binding site" evidence="5">
    <location>
        <begin position="19"/>
        <end position="25"/>
    </location>
    <ligand>
        <name>NADP(+)</name>
        <dbReference type="ChEBI" id="CHEBI:58349"/>
    </ligand>
</feature>
<feature type="active site" description="Proton donor/acceptor" evidence="5">
    <location>
        <position position="145"/>
    </location>
</feature>
<reference evidence="7" key="2">
    <citation type="submission" date="2020-09" db="EMBL/GenBank/DDBJ databases">
        <authorList>
            <person name="Sun Q."/>
            <person name="Kim S."/>
        </authorList>
    </citation>
    <scope>NUCLEOTIDE SEQUENCE</scope>
    <source>
        <strain evidence="7">KCTC 32296</strain>
    </source>
</reference>
<feature type="site" description="Important for catalytic activity" evidence="5">
    <location>
        <position position="116"/>
    </location>
</feature>
<evidence type="ECO:0000256" key="4">
    <source>
        <dbReference type="ARBA" id="ARBA00023235"/>
    </source>
</evidence>
<keyword evidence="5" id="KW-0511">Multifunctional enzyme</keyword>
<keyword evidence="8" id="KW-1185">Reference proteome</keyword>
<dbReference type="SUPFAM" id="SSF51735">
    <property type="entry name" value="NAD(P)-binding Rossmann-fold domains"/>
    <property type="match status" value="1"/>
</dbReference>
<dbReference type="EC" id="1.1.1.271" evidence="5"/>
<evidence type="ECO:0000256" key="2">
    <source>
        <dbReference type="ARBA" id="ARBA00022857"/>
    </source>
</evidence>
<dbReference type="CDD" id="cd05239">
    <property type="entry name" value="GDP_FS_SDR_e"/>
    <property type="match status" value="1"/>
</dbReference>
<dbReference type="Gene3D" id="3.90.25.10">
    <property type="entry name" value="UDP-galactose 4-epimerase, domain 1"/>
    <property type="match status" value="1"/>
</dbReference>
<dbReference type="GO" id="GO:0050577">
    <property type="term" value="F:GDP-L-fucose synthase activity"/>
    <property type="evidence" value="ECO:0007669"/>
    <property type="project" value="UniProtKB-UniRule"/>
</dbReference>
<comment type="pathway">
    <text evidence="5">Nucleotide-sugar biosynthesis; GDP-L-fucose biosynthesis via de novo pathway; GDP-L-fucose from GDP-alpha-D-mannose: step 2/2.</text>
</comment>
<keyword evidence="4 5" id="KW-0413">Isomerase</keyword>